<reference evidence="1 2" key="1">
    <citation type="submission" date="2019-05" db="EMBL/GenBank/DDBJ databases">
        <title>Another draft genome of Portunus trituberculatus and its Hox gene families provides insights of decapod evolution.</title>
        <authorList>
            <person name="Jeong J.-H."/>
            <person name="Song I."/>
            <person name="Kim S."/>
            <person name="Choi T."/>
            <person name="Kim D."/>
            <person name="Ryu S."/>
            <person name="Kim W."/>
        </authorList>
    </citation>
    <scope>NUCLEOTIDE SEQUENCE [LARGE SCALE GENOMIC DNA]</scope>
    <source>
        <tissue evidence="1">Muscle</tissue>
    </source>
</reference>
<name>A0A5B7JPG8_PORTR</name>
<organism evidence="1 2">
    <name type="scientific">Portunus trituberculatus</name>
    <name type="common">Swimming crab</name>
    <name type="synonym">Neptunus trituberculatus</name>
    <dbReference type="NCBI Taxonomy" id="210409"/>
    <lineage>
        <taxon>Eukaryota</taxon>
        <taxon>Metazoa</taxon>
        <taxon>Ecdysozoa</taxon>
        <taxon>Arthropoda</taxon>
        <taxon>Crustacea</taxon>
        <taxon>Multicrustacea</taxon>
        <taxon>Malacostraca</taxon>
        <taxon>Eumalacostraca</taxon>
        <taxon>Eucarida</taxon>
        <taxon>Decapoda</taxon>
        <taxon>Pleocyemata</taxon>
        <taxon>Brachyura</taxon>
        <taxon>Eubrachyura</taxon>
        <taxon>Portunoidea</taxon>
        <taxon>Portunidae</taxon>
        <taxon>Portuninae</taxon>
        <taxon>Portunus</taxon>
    </lineage>
</organism>
<sequence>MPHLDIEESAASRLLHHVPYVDTKNIRGCSKGVFITYNTAIIEALLIRESRVTSRDLLSSYVASRCYVTSVPRSEAL</sequence>
<dbReference type="Proteomes" id="UP000324222">
    <property type="component" value="Unassembled WGS sequence"/>
</dbReference>
<dbReference type="EMBL" id="VSRR010120282">
    <property type="protein sequence ID" value="MPC99861.1"/>
    <property type="molecule type" value="Genomic_DNA"/>
</dbReference>
<comment type="caution">
    <text evidence="1">The sequence shown here is derived from an EMBL/GenBank/DDBJ whole genome shotgun (WGS) entry which is preliminary data.</text>
</comment>
<evidence type="ECO:0000313" key="2">
    <source>
        <dbReference type="Proteomes" id="UP000324222"/>
    </source>
</evidence>
<keyword evidence="2" id="KW-1185">Reference proteome</keyword>
<evidence type="ECO:0000313" key="1">
    <source>
        <dbReference type="EMBL" id="MPC99861.1"/>
    </source>
</evidence>
<accession>A0A5B7JPG8</accession>
<gene>
    <name evidence="1" type="ORF">E2C01_095304</name>
</gene>
<dbReference type="AlphaFoldDB" id="A0A5B7JPG8"/>
<protein>
    <submittedName>
        <fullName evidence="1">Uncharacterized protein</fullName>
    </submittedName>
</protein>
<proteinExistence type="predicted"/>